<protein>
    <submittedName>
        <fullName evidence="1">DUF1566 domain-containing protein</fullName>
    </submittedName>
</protein>
<evidence type="ECO:0000313" key="1">
    <source>
        <dbReference type="EMBL" id="MBA6058938.1"/>
    </source>
</evidence>
<name>A0A7W2PS83_9PSED</name>
<sequence>MEQVSISIDATVASRIIQREFDRLLNYAAIDAAHAGVPALGAYWPGQGGFNAGLVRGEDGAPDYYLIVPQLTEQLSAVWGGYGEEVEGASSASDGLANTRALLADSNEHPAAKLASEFTADGHNDFYLPARRELQLAEANVPELFEKAYYWSSSQRSANLAYHMGFEDGWLYYGTHKSNEFLVRPVRRFIP</sequence>
<comment type="caution">
    <text evidence="1">The sequence shown here is derived from an EMBL/GenBank/DDBJ whole genome shotgun (WGS) entry which is preliminary data.</text>
</comment>
<proteinExistence type="predicted"/>
<accession>A0A7W2PS83</accession>
<dbReference type="RefSeq" id="WP_182388316.1">
    <property type="nucleotide sequence ID" value="NZ_JACGCU010000008.1"/>
</dbReference>
<reference evidence="1 2" key="1">
    <citation type="submission" date="2020-07" db="EMBL/GenBank/DDBJ databases">
        <title>Diversity of carbapenemase encoding genes among Pseudomonas putida group clinical isolates in a tertiary Brazilian hospital.</title>
        <authorList>
            <person name="Alberto-Lei F."/>
            <person name="Nodari C.S."/>
            <person name="Streling A.P."/>
            <person name="Paulino J.T."/>
            <person name="Bessa-Neto F.O."/>
            <person name="Cayo R."/>
            <person name="Gales A.C."/>
        </authorList>
    </citation>
    <scope>NUCLEOTIDE SEQUENCE [LARGE SCALE GENOMIC DNA]</scope>
    <source>
        <strain evidence="1 2">14535</strain>
    </source>
</reference>
<dbReference type="AlphaFoldDB" id="A0A7W2PS83"/>
<dbReference type="Proteomes" id="UP000556620">
    <property type="component" value="Unassembled WGS sequence"/>
</dbReference>
<dbReference type="EMBL" id="JACGCU010000008">
    <property type="protein sequence ID" value="MBA6058938.1"/>
    <property type="molecule type" value="Genomic_DNA"/>
</dbReference>
<organism evidence="1 2">
    <name type="scientific">Pseudomonas juntendi</name>
    <dbReference type="NCBI Taxonomy" id="2666183"/>
    <lineage>
        <taxon>Bacteria</taxon>
        <taxon>Pseudomonadati</taxon>
        <taxon>Pseudomonadota</taxon>
        <taxon>Gammaproteobacteria</taxon>
        <taxon>Pseudomonadales</taxon>
        <taxon>Pseudomonadaceae</taxon>
        <taxon>Pseudomonas</taxon>
    </lineage>
</organism>
<evidence type="ECO:0000313" key="2">
    <source>
        <dbReference type="Proteomes" id="UP000556620"/>
    </source>
</evidence>
<gene>
    <name evidence="1" type="ORF">H4C44_07120</name>
</gene>